<proteinExistence type="predicted"/>
<keyword evidence="2" id="KW-0614">Plasmid</keyword>
<dbReference type="Proteomes" id="UP000598054">
    <property type="component" value="Plasmid unnamed1"/>
</dbReference>
<reference evidence="2 3" key="1">
    <citation type="submission" date="2021-02" db="EMBL/GenBank/DDBJ databases">
        <title>FDA dAtabase for Regulatory Grade micrObial Sequences (FDA-ARGOS): Supporting development and validation of Infectious Disease Dx tests.</title>
        <authorList>
            <person name="Sproer C."/>
            <person name="Gronow S."/>
            <person name="Severitt S."/>
            <person name="Schroder I."/>
            <person name="Tallon L."/>
            <person name="Sadzewicz L."/>
            <person name="Zhao X."/>
            <person name="Boylan J."/>
            <person name="Ott S."/>
            <person name="Bowen H."/>
            <person name="Vavikolanu K."/>
            <person name="Mehta A."/>
            <person name="Aluvathingal J."/>
            <person name="Nadendla S."/>
            <person name="Lowell S."/>
            <person name="Myers T."/>
            <person name="Yan Y."/>
            <person name="Sichtig H."/>
        </authorList>
    </citation>
    <scope>NUCLEOTIDE SEQUENCE [LARGE SCALE GENOMIC DNA]</scope>
    <source>
        <strain evidence="2 3">FDAARGOS_1211</strain>
        <plasmid evidence="2 3">unnamed1</plasmid>
    </source>
</reference>
<sequence length="266" mass="29534">MSRANTAPIALPDESEVPPGPHRSLLLGLHEIYESAGFPSTRKISEAITRSVFARDVMSHQTVANILSGRRVPRWLKVEALVDALLTLARRATMPEIERFRSLWLSVNSPERASQPFDHRPMAEAPDSESSQHVGEDTSSESARSDPSNADEEPDRENLLIDSSDPEGMGRVRFIASRFPGPDMFELEHLPGMMQVIINTHHPMGDAMAKAILSEGDSDASLALRLLILSWARMEDETPSSGRGKSPREVRKEWGRYGRLFADGEL</sequence>
<accession>A0ABX7JCR1</accession>
<name>A0ABX7JCR1_9ACTN</name>
<feature type="region of interest" description="Disordered" evidence="1">
    <location>
        <begin position="111"/>
        <end position="165"/>
    </location>
</feature>
<geneLocation type="plasmid" evidence="2 3">
    <name>unnamed1</name>
</geneLocation>
<evidence type="ECO:0000256" key="1">
    <source>
        <dbReference type="SAM" id="MobiDB-lite"/>
    </source>
</evidence>
<gene>
    <name evidence="2" type="ORF">I6J41_34870</name>
</gene>
<organism evidence="2 3">
    <name type="scientific">Streptomyces californicus</name>
    <dbReference type="NCBI Taxonomy" id="67351"/>
    <lineage>
        <taxon>Bacteria</taxon>
        <taxon>Bacillati</taxon>
        <taxon>Actinomycetota</taxon>
        <taxon>Actinomycetes</taxon>
        <taxon>Kitasatosporales</taxon>
        <taxon>Streptomycetaceae</taxon>
        <taxon>Streptomyces</taxon>
    </lineage>
</organism>
<dbReference type="EMBL" id="CP070250">
    <property type="protein sequence ID" value="QRV45952.1"/>
    <property type="molecule type" value="Genomic_DNA"/>
</dbReference>
<feature type="region of interest" description="Disordered" evidence="1">
    <location>
        <begin position="1"/>
        <end position="20"/>
    </location>
</feature>
<protein>
    <submittedName>
        <fullName evidence="2">Uncharacterized protein</fullName>
    </submittedName>
</protein>
<keyword evidence="3" id="KW-1185">Reference proteome</keyword>
<evidence type="ECO:0000313" key="3">
    <source>
        <dbReference type="Proteomes" id="UP000598054"/>
    </source>
</evidence>
<evidence type="ECO:0000313" key="2">
    <source>
        <dbReference type="EMBL" id="QRV45952.1"/>
    </source>
</evidence>